<feature type="domain" description="Xylose isomerase-like TIM barrel" evidence="1">
    <location>
        <begin position="45"/>
        <end position="270"/>
    </location>
</feature>
<comment type="caution">
    <text evidence="2">The sequence shown here is derived from an EMBL/GenBank/DDBJ whole genome shotgun (WGS) entry which is preliminary data.</text>
</comment>
<sequence length="276" mass="30844">MKTFAHAAVFLCITLFSSLGYAQEIGLQLYSLREQFKTDVEGTLKLVSDWGIKSLEGGDTYGLPLDEFQDLLEKYDLQVVSVGSSFEELRDNPAAAIQRAEDYDAEYIMCAWIPHKDKFKMADAKSAVEVFNQAGKQAKAAGLTLVYHPHGYEFAKHGKGTLFDFMAEQATDFDFEMDVYWVKHGGEDPMELLNTYPDKFKLMHLKDMKAGVKGNLSGHEDVETNVTLGTGTIDIAALVRRAGELGIPYLFIEDESSSVVQQVPKSLEFLGQLRKM</sequence>
<keyword evidence="2" id="KW-0413">Isomerase</keyword>
<protein>
    <submittedName>
        <fullName evidence="2">Sugar phosphate isomerase/epimerase</fullName>
    </submittedName>
</protein>
<accession>A0A4R6TKF3</accession>
<evidence type="ECO:0000313" key="2">
    <source>
        <dbReference type="EMBL" id="TDQ31127.1"/>
    </source>
</evidence>
<dbReference type="Proteomes" id="UP000295468">
    <property type="component" value="Unassembled WGS sequence"/>
</dbReference>
<gene>
    <name evidence="2" type="ORF">CLV82_1829</name>
</gene>
<dbReference type="InterPro" id="IPR036237">
    <property type="entry name" value="Xyl_isomerase-like_sf"/>
</dbReference>
<dbReference type="SUPFAM" id="SSF51658">
    <property type="entry name" value="Xylose isomerase-like"/>
    <property type="match status" value="1"/>
</dbReference>
<dbReference type="PANTHER" id="PTHR12110:SF41">
    <property type="entry name" value="INOSOSE DEHYDRATASE"/>
    <property type="match status" value="1"/>
</dbReference>
<proteinExistence type="predicted"/>
<dbReference type="PANTHER" id="PTHR12110">
    <property type="entry name" value="HYDROXYPYRUVATE ISOMERASE"/>
    <property type="match status" value="1"/>
</dbReference>
<dbReference type="Gene3D" id="3.20.20.150">
    <property type="entry name" value="Divalent-metal-dependent TIM barrel enzymes"/>
    <property type="match status" value="1"/>
</dbReference>
<dbReference type="OrthoDB" id="9798407at2"/>
<evidence type="ECO:0000313" key="3">
    <source>
        <dbReference type="Proteomes" id="UP000295468"/>
    </source>
</evidence>
<dbReference type="RefSeq" id="WP_133643974.1">
    <property type="nucleotide sequence ID" value="NZ_SNYI01000002.1"/>
</dbReference>
<dbReference type="EMBL" id="SNYI01000002">
    <property type="protein sequence ID" value="TDQ31127.1"/>
    <property type="molecule type" value="Genomic_DNA"/>
</dbReference>
<reference evidence="2 3" key="1">
    <citation type="submission" date="2019-03" db="EMBL/GenBank/DDBJ databases">
        <title>Genomic Encyclopedia of Archaeal and Bacterial Type Strains, Phase II (KMG-II): from individual species to whole genera.</title>
        <authorList>
            <person name="Goeker M."/>
        </authorList>
    </citation>
    <scope>NUCLEOTIDE SEQUENCE [LARGE SCALE GENOMIC DNA]</scope>
    <source>
        <strain evidence="2 3">DSM 18435</strain>
    </source>
</reference>
<evidence type="ECO:0000259" key="1">
    <source>
        <dbReference type="Pfam" id="PF01261"/>
    </source>
</evidence>
<dbReference type="InterPro" id="IPR050312">
    <property type="entry name" value="IolE/XylAMocC-like"/>
</dbReference>
<dbReference type="GO" id="GO:0016853">
    <property type="term" value="F:isomerase activity"/>
    <property type="evidence" value="ECO:0007669"/>
    <property type="project" value="UniProtKB-KW"/>
</dbReference>
<name>A0A4R6TKF3_9FLAO</name>
<dbReference type="InterPro" id="IPR013022">
    <property type="entry name" value="Xyl_isomerase-like_TIM-brl"/>
</dbReference>
<keyword evidence="3" id="KW-1185">Reference proteome</keyword>
<dbReference type="AlphaFoldDB" id="A0A4R6TKF3"/>
<dbReference type="Pfam" id="PF01261">
    <property type="entry name" value="AP_endonuc_2"/>
    <property type="match status" value="1"/>
</dbReference>
<organism evidence="2 3">
    <name type="scientific">Zeaxanthinibacter enoshimensis</name>
    <dbReference type="NCBI Taxonomy" id="392009"/>
    <lineage>
        <taxon>Bacteria</taxon>
        <taxon>Pseudomonadati</taxon>
        <taxon>Bacteroidota</taxon>
        <taxon>Flavobacteriia</taxon>
        <taxon>Flavobacteriales</taxon>
        <taxon>Flavobacteriaceae</taxon>
        <taxon>Zeaxanthinibacter</taxon>
    </lineage>
</organism>